<evidence type="ECO:0000313" key="2">
    <source>
        <dbReference type="EMBL" id="PWY74835.1"/>
    </source>
</evidence>
<comment type="caution">
    <text evidence="2">The sequence shown here is derived from an EMBL/GenBank/DDBJ whole genome shotgun (WGS) entry which is preliminary data.</text>
</comment>
<feature type="region of interest" description="Disordered" evidence="1">
    <location>
        <begin position="128"/>
        <end position="149"/>
    </location>
</feature>
<evidence type="ECO:0000256" key="1">
    <source>
        <dbReference type="SAM" id="MobiDB-lite"/>
    </source>
</evidence>
<dbReference type="GeneID" id="37054710"/>
<gene>
    <name evidence="2" type="ORF">BO83DRAFT_388152</name>
</gene>
<dbReference type="RefSeq" id="XP_025388930.1">
    <property type="nucleotide sequence ID" value="XM_025532748.1"/>
</dbReference>
<dbReference type="AlphaFoldDB" id="A0A317VLW1"/>
<protein>
    <submittedName>
        <fullName evidence="2">Uncharacterized protein</fullName>
    </submittedName>
</protein>
<reference evidence="2" key="1">
    <citation type="submission" date="2016-12" db="EMBL/GenBank/DDBJ databases">
        <title>The genomes of Aspergillus section Nigri reveals drivers in fungal speciation.</title>
        <authorList>
            <consortium name="DOE Joint Genome Institute"/>
            <person name="Vesth T.C."/>
            <person name="Nybo J."/>
            <person name="Theobald S."/>
            <person name="Brandl J."/>
            <person name="Frisvad J.C."/>
            <person name="Nielsen K.F."/>
            <person name="Lyhne E.K."/>
            <person name="Kogle M.E."/>
            <person name="Kuo A."/>
            <person name="Riley R."/>
            <person name="Clum A."/>
            <person name="Nolan M."/>
            <person name="Lipzen A."/>
            <person name="Salamov A."/>
            <person name="Henrissat B."/>
            <person name="Wiebenga A."/>
            <person name="De vries R.P."/>
            <person name="Grigoriev I.V."/>
            <person name="Mortensen U.H."/>
            <person name="Andersen M.R."/>
            <person name="Baker S.E."/>
        </authorList>
    </citation>
    <scope>NUCLEOTIDE SEQUENCE</scope>
    <source>
        <strain evidence="2">CBS 122712</strain>
    </source>
</reference>
<dbReference type="EMBL" id="MSFU01000010">
    <property type="protein sequence ID" value="PWY74835.1"/>
    <property type="molecule type" value="Genomic_DNA"/>
</dbReference>
<accession>A0A317VLW1</accession>
<dbReference type="VEuPathDB" id="FungiDB:BO83DRAFT_388152"/>
<organism evidence="2 3">
    <name type="scientific">Aspergillus eucalypticola (strain CBS 122712 / IBT 29274)</name>
    <dbReference type="NCBI Taxonomy" id="1448314"/>
    <lineage>
        <taxon>Eukaryota</taxon>
        <taxon>Fungi</taxon>
        <taxon>Dikarya</taxon>
        <taxon>Ascomycota</taxon>
        <taxon>Pezizomycotina</taxon>
        <taxon>Eurotiomycetes</taxon>
        <taxon>Eurotiomycetidae</taxon>
        <taxon>Eurotiales</taxon>
        <taxon>Aspergillaceae</taxon>
        <taxon>Aspergillus</taxon>
        <taxon>Aspergillus subgen. Circumdati</taxon>
    </lineage>
</organism>
<evidence type="ECO:0000313" key="3">
    <source>
        <dbReference type="Proteomes" id="UP000246171"/>
    </source>
</evidence>
<dbReference type="Proteomes" id="UP000246171">
    <property type="component" value="Unassembled WGS sequence"/>
</dbReference>
<proteinExistence type="predicted"/>
<keyword evidence="3" id="KW-1185">Reference proteome</keyword>
<sequence>MAPVGFFPWDASSRCFGFRTTSPQPIFKPTNHEAYKRIFYVFQGKCKIANFPGAIPEQGGTPLKLISLNFLALRCYCFGDSKHYTSKLAREWELARNLRPSLLGQSQLRAERSYAYIAGQSLCNATHMPVSGPTRSSREDPMRSCPSPDSALVTASDSSKLVDGDGWSGWCFTLQATGNVAGSAPPR</sequence>
<name>A0A317VLW1_ASPEC</name>